<evidence type="ECO:0000313" key="10">
    <source>
        <dbReference type="Proteomes" id="UP001300871"/>
    </source>
</evidence>
<comment type="caution">
    <text evidence="9">The sequence shown here is derived from an EMBL/GenBank/DDBJ whole genome shotgun (WGS) entry which is preliminary data.</text>
</comment>
<feature type="region of interest" description="Disordered" evidence="7">
    <location>
        <begin position="60"/>
        <end position="79"/>
    </location>
</feature>
<keyword evidence="9" id="KW-0966">Cell projection</keyword>
<dbReference type="EMBL" id="JAQLGM010000001">
    <property type="protein sequence ID" value="MDB1998604.1"/>
    <property type="molecule type" value="Genomic_DNA"/>
</dbReference>
<keyword evidence="9" id="KW-0282">Flagellum</keyword>
<accession>A0AAW6ARC0</accession>
<organism evidence="9 10">
    <name type="scientific">Clostridium symbiosum</name>
    <name type="common">Bacteroides symbiosus</name>
    <dbReference type="NCBI Taxonomy" id="1512"/>
    <lineage>
        <taxon>Bacteria</taxon>
        <taxon>Bacillati</taxon>
        <taxon>Bacillota</taxon>
        <taxon>Clostridia</taxon>
        <taxon>Lachnospirales</taxon>
        <taxon>Lachnospiraceae</taxon>
        <taxon>Otoolea</taxon>
    </lineage>
</organism>
<gene>
    <name evidence="9" type="primary">flgB</name>
    <name evidence="9" type="ORF">PM006_00070</name>
</gene>
<dbReference type="PANTHER" id="PTHR30435:SF12">
    <property type="entry name" value="FLAGELLAR BASAL BODY ROD PROTEIN FLGB"/>
    <property type="match status" value="1"/>
</dbReference>
<dbReference type="PANTHER" id="PTHR30435">
    <property type="entry name" value="FLAGELLAR PROTEIN"/>
    <property type="match status" value="1"/>
</dbReference>
<name>A0AAW6ARC0_CLOSY</name>
<protein>
    <recommendedName>
        <fullName evidence="3 6">Flagellar basal body rod protein FlgB</fullName>
    </recommendedName>
</protein>
<evidence type="ECO:0000256" key="2">
    <source>
        <dbReference type="ARBA" id="ARBA00009677"/>
    </source>
</evidence>
<dbReference type="PIRSF" id="PIRSF002889">
    <property type="entry name" value="Rod_FlgB"/>
    <property type="match status" value="1"/>
</dbReference>
<evidence type="ECO:0000256" key="6">
    <source>
        <dbReference type="PIRNR" id="PIRNR002889"/>
    </source>
</evidence>
<dbReference type="NCBIfam" id="TIGR01396">
    <property type="entry name" value="FlgB"/>
    <property type="match status" value="1"/>
</dbReference>
<comment type="subunit">
    <text evidence="6">The basal body constitutes a major portion of the flagellar organelle and consists of a number of rings mounted on a central rod.</text>
</comment>
<comment type="subcellular location">
    <subcellularLocation>
        <location evidence="1 6">Bacterial flagellum basal body</location>
    </subcellularLocation>
</comment>
<dbReference type="GO" id="GO:0030694">
    <property type="term" value="C:bacterial-type flagellum basal body, rod"/>
    <property type="evidence" value="ECO:0007669"/>
    <property type="project" value="InterPro"/>
</dbReference>
<dbReference type="GO" id="GO:0071978">
    <property type="term" value="P:bacterial-type flagellum-dependent swarming motility"/>
    <property type="evidence" value="ECO:0007669"/>
    <property type="project" value="TreeGrafter"/>
</dbReference>
<dbReference type="AlphaFoldDB" id="A0AAW6ARC0"/>
<dbReference type="Pfam" id="PF00460">
    <property type="entry name" value="Flg_bb_rod"/>
    <property type="match status" value="1"/>
</dbReference>
<dbReference type="RefSeq" id="WP_100932208.1">
    <property type="nucleotide sequence ID" value="NZ_JAAIMZ010000002.1"/>
</dbReference>
<proteinExistence type="inferred from homology"/>
<evidence type="ECO:0000259" key="8">
    <source>
        <dbReference type="Pfam" id="PF00460"/>
    </source>
</evidence>
<evidence type="ECO:0000256" key="4">
    <source>
        <dbReference type="ARBA" id="ARBA00023143"/>
    </source>
</evidence>
<dbReference type="Proteomes" id="UP001300871">
    <property type="component" value="Unassembled WGS sequence"/>
</dbReference>
<evidence type="ECO:0000256" key="7">
    <source>
        <dbReference type="SAM" id="MobiDB-lite"/>
    </source>
</evidence>
<sequence length="120" mass="13663">MALFEDPSIRALGNALDQTWMEQQVHSHNIANVETPGFKAKKLDFKKVLRESAEDGRAVTEYKPVISQDNTTEARPDGNNVQVEAEELEMWKDYVQYSALTNRISGRFSTLRYVINNTGK</sequence>
<evidence type="ECO:0000256" key="3">
    <source>
        <dbReference type="ARBA" id="ARBA00014376"/>
    </source>
</evidence>
<dbReference type="InterPro" id="IPR001444">
    <property type="entry name" value="Flag_bb_rod_N"/>
</dbReference>
<reference evidence="9" key="1">
    <citation type="submission" date="2023-01" db="EMBL/GenBank/DDBJ databases">
        <title>Human gut microbiome strain richness.</title>
        <authorList>
            <person name="Chen-Liaw A."/>
        </authorList>
    </citation>
    <scope>NUCLEOTIDE SEQUENCE</scope>
    <source>
        <strain evidence="9">B1_m1001713B170214d0_201011</strain>
    </source>
</reference>
<evidence type="ECO:0000256" key="5">
    <source>
        <dbReference type="ARBA" id="ARBA00024934"/>
    </source>
</evidence>
<dbReference type="GeneID" id="57968579"/>
<comment type="function">
    <text evidence="5 6">Structural component of flagellum, the bacterial motility apparatus. Part of the rod structure of flagellar basal body.</text>
</comment>
<evidence type="ECO:0000313" key="9">
    <source>
        <dbReference type="EMBL" id="MDB1998604.1"/>
    </source>
</evidence>
<keyword evidence="9" id="KW-0969">Cilium</keyword>
<feature type="domain" description="Flagellar basal body rod protein N-terminal" evidence="8">
    <location>
        <begin position="9"/>
        <end position="39"/>
    </location>
</feature>
<evidence type="ECO:0000256" key="1">
    <source>
        <dbReference type="ARBA" id="ARBA00004117"/>
    </source>
</evidence>
<keyword evidence="4 6" id="KW-0975">Bacterial flagellum</keyword>
<comment type="similarity">
    <text evidence="2 6">Belongs to the flagella basal body rod proteins family.</text>
</comment>
<dbReference type="InterPro" id="IPR006300">
    <property type="entry name" value="FlgB"/>
</dbReference>